<dbReference type="Gene3D" id="3.40.50.300">
    <property type="entry name" value="P-loop containing nucleotide triphosphate hydrolases"/>
    <property type="match status" value="1"/>
</dbReference>
<evidence type="ECO:0000256" key="3">
    <source>
        <dbReference type="ARBA" id="ARBA00022741"/>
    </source>
</evidence>
<evidence type="ECO:0000256" key="8">
    <source>
        <dbReference type="SAM" id="Phobius"/>
    </source>
</evidence>
<dbReference type="EMBL" id="JARJBB010000015">
    <property type="protein sequence ID" value="MDF3301767.1"/>
    <property type="molecule type" value="Genomic_DNA"/>
</dbReference>
<keyword evidence="12" id="KW-1185">Reference proteome</keyword>
<accession>A0ABT6AAT5</accession>
<dbReference type="InterPro" id="IPR027417">
    <property type="entry name" value="P-loop_NTPase"/>
</dbReference>
<dbReference type="PROSITE" id="PS50893">
    <property type="entry name" value="ABC_TRANSPORTER_2"/>
    <property type="match status" value="1"/>
</dbReference>
<protein>
    <submittedName>
        <fullName evidence="11">ABC transporter ATP-binding protein</fullName>
    </submittedName>
</protein>
<evidence type="ECO:0000256" key="5">
    <source>
        <dbReference type="ARBA" id="ARBA00022989"/>
    </source>
</evidence>
<keyword evidence="3" id="KW-0547">Nucleotide-binding</keyword>
<evidence type="ECO:0000256" key="2">
    <source>
        <dbReference type="ARBA" id="ARBA00022692"/>
    </source>
</evidence>
<evidence type="ECO:0000313" key="12">
    <source>
        <dbReference type="Proteomes" id="UP001221150"/>
    </source>
</evidence>
<evidence type="ECO:0000256" key="6">
    <source>
        <dbReference type="ARBA" id="ARBA00023136"/>
    </source>
</evidence>
<dbReference type="InterPro" id="IPR003439">
    <property type="entry name" value="ABC_transporter-like_ATP-bd"/>
</dbReference>
<evidence type="ECO:0000259" key="9">
    <source>
        <dbReference type="PROSITE" id="PS50893"/>
    </source>
</evidence>
<dbReference type="InterPro" id="IPR011527">
    <property type="entry name" value="ABC1_TM_dom"/>
</dbReference>
<feature type="region of interest" description="Disordered" evidence="7">
    <location>
        <begin position="619"/>
        <end position="647"/>
    </location>
</feature>
<evidence type="ECO:0000256" key="4">
    <source>
        <dbReference type="ARBA" id="ARBA00022840"/>
    </source>
</evidence>
<dbReference type="PROSITE" id="PS00211">
    <property type="entry name" value="ABC_TRANSPORTER_1"/>
    <property type="match status" value="1"/>
</dbReference>
<name>A0ABT6AAT5_9ACTN</name>
<proteinExistence type="predicted"/>
<dbReference type="GO" id="GO:0005524">
    <property type="term" value="F:ATP binding"/>
    <property type="evidence" value="ECO:0007669"/>
    <property type="project" value="UniProtKB-KW"/>
</dbReference>
<dbReference type="PROSITE" id="PS50929">
    <property type="entry name" value="ABC_TM1F"/>
    <property type="match status" value="1"/>
</dbReference>
<feature type="transmembrane region" description="Helical" evidence="8">
    <location>
        <begin position="179"/>
        <end position="198"/>
    </location>
</feature>
<feature type="transmembrane region" description="Helical" evidence="8">
    <location>
        <begin position="80"/>
        <end position="100"/>
    </location>
</feature>
<feature type="domain" description="ABC transporter" evidence="9">
    <location>
        <begin position="377"/>
        <end position="615"/>
    </location>
</feature>
<dbReference type="InterPro" id="IPR003593">
    <property type="entry name" value="AAA+_ATPase"/>
</dbReference>
<dbReference type="InterPro" id="IPR036640">
    <property type="entry name" value="ABC1_TM_sf"/>
</dbReference>
<feature type="compositionally biased region" description="Low complexity" evidence="7">
    <location>
        <begin position="623"/>
        <end position="633"/>
    </location>
</feature>
<dbReference type="RefSeq" id="WP_276111343.1">
    <property type="nucleotide sequence ID" value="NZ_JARJBB010000015.1"/>
</dbReference>
<comment type="caution">
    <text evidence="11">The sequence shown here is derived from an EMBL/GenBank/DDBJ whole genome shotgun (WGS) entry which is preliminary data.</text>
</comment>
<dbReference type="Pfam" id="PF00005">
    <property type="entry name" value="ABC_tran"/>
    <property type="match status" value="1"/>
</dbReference>
<dbReference type="PANTHER" id="PTHR43394">
    <property type="entry name" value="ATP-DEPENDENT PERMEASE MDL1, MITOCHONDRIAL"/>
    <property type="match status" value="1"/>
</dbReference>
<evidence type="ECO:0000313" key="11">
    <source>
        <dbReference type="EMBL" id="MDF3301767.1"/>
    </source>
</evidence>
<feature type="transmembrane region" description="Helical" evidence="8">
    <location>
        <begin position="268"/>
        <end position="287"/>
    </location>
</feature>
<evidence type="ECO:0000256" key="7">
    <source>
        <dbReference type="SAM" id="MobiDB-lite"/>
    </source>
</evidence>
<dbReference type="SUPFAM" id="SSF52540">
    <property type="entry name" value="P-loop containing nucleoside triphosphate hydrolases"/>
    <property type="match status" value="1"/>
</dbReference>
<feature type="transmembrane region" description="Helical" evidence="8">
    <location>
        <begin position="46"/>
        <end position="68"/>
    </location>
</feature>
<feature type="domain" description="ABC transmembrane type-1" evidence="10">
    <location>
        <begin position="47"/>
        <end position="328"/>
    </location>
</feature>
<organism evidence="11 12">
    <name type="scientific">Streptomyces tropicalis</name>
    <dbReference type="NCBI Taxonomy" id="3034234"/>
    <lineage>
        <taxon>Bacteria</taxon>
        <taxon>Bacillati</taxon>
        <taxon>Actinomycetota</taxon>
        <taxon>Actinomycetes</taxon>
        <taxon>Kitasatosporales</taxon>
        <taxon>Streptomycetaceae</taxon>
        <taxon>Streptomyces</taxon>
    </lineage>
</organism>
<dbReference type="Pfam" id="PF00664">
    <property type="entry name" value="ABC_membrane"/>
    <property type="match status" value="1"/>
</dbReference>
<evidence type="ECO:0000256" key="1">
    <source>
        <dbReference type="ARBA" id="ARBA00004651"/>
    </source>
</evidence>
<dbReference type="InterPro" id="IPR039421">
    <property type="entry name" value="Type_1_exporter"/>
</dbReference>
<evidence type="ECO:0000259" key="10">
    <source>
        <dbReference type="PROSITE" id="PS50929"/>
    </source>
</evidence>
<dbReference type="InterPro" id="IPR017871">
    <property type="entry name" value="ABC_transporter-like_CS"/>
</dbReference>
<comment type="subcellular location">
    <subcellularLocation>
        <location evidence="1">Cell membrane</location>
        <topology evidence="1">Multi-pass membrane protein</topology>
    </subcellularLocation>
</comment>
<feature type="transmembrane region" description="Helical" evidence="8">
    <location>
        <begin position="154"/>
        <end position="173"/>
    </location>
</feature>
<dbReference type="SMART" id="SM00382">
    <property type="entry name" value="AAA"/>
    <property type="match status" value="1"/>
</dbReference>
<keyword evidence="6 8" id="KW-0472">Membrane</keyword>
<sequence>MSLETTAWTQLHSVMTAQQERRPLARATLRRIAAFARPHRRRIVHFVLLGVVTALLAVATPVLAGRVVDVIVSGGDPGTVVRLAVLIALIALGEAALGILGRRLSATLGESLILDLRTAVFDHVQRMPVAFFTRTRTGALVSRLNNDVIGAQRAFSNTLSGVVSNIVTLLLTLAVMLTLSWQITLLALVLLPVFVIPARRMGSRMAGMQREAATLNAAMGTRMTERFSAPGATLVKLFGRPEQESREFAARAALVRDIGIRTATAQSAFITALTLVSSLALALVYGLGGSLALRGSLAPGAVVSLAMLLTRLYAPLTALAGARVEVMSALVSFERVFEVLDLKPLVEEREDARDVPPGPVAVEFDGVRFAYPAADQVSLASLEEVASLDQRAGSAVLHGVSFRAEPGRTVALVGSSGAGKSTIAHLLPRLYDVDEGAVRIGGVDVRDLTAASLRATLGMVTQDGHLFHDSVRANLLLARPTATDEDLWDALRRARLDGLVRDLPDGLDTVVGERGYRLSGGERQRMTIARLLLARQRVVVLDEATAHLDNTSEAAVQEALTEALADRTAIVIAHRLSTVRAADAILVVEAGRIVEQGTHDELLAAGGRYAELYRTQFERPEETPAAGEPPAAARDLTAVAGEAVPQA</sequence>
<gene>
    <name evidence="11" type="ORF">P3H78_24695</name>
</gene>
<dbReference type="CDD" id="cd18550">
    <property type="entry name" value="ABC_6TM_exporter_like"/>
    <property type="match status" value="1"/>
</dbReference>
<reference evidence="11 12" key="1">
    <citation type="submission" date="2023-03" db="EMBL/GenBank/DDBJ databases">
        <title>Draft genome sequence of Streptomyces sp. K1PA1 isolated from peat swamp forest in Thailand.</title>
        <authorList>
            <person name="Klaysubun C."/>
            <person name="Duangmal K."/>
        </authorList>
    </citation>
    <scope>NUCLEOTIDE SEQUENCE [LARGE SCALE GENOMIC DNA]</scope>
    <source>
        <strain evidence="11 12">K1PA1</strain>
    </source>
</reference>
<keyword evidence="5 8" id="KW-1133">Transmembrane helix</keyword>
<dbReference type="PANTHER" id="PTHR43394:SF1">
    <property type="entry name" value="ATP-BINDING CASSETTE SUB-FAMILY B MEMBER 10, MITOCHONDRIAL"/>
    <property type="match status" value="1"/>
</dbReference>
<dbReference type="SUPFAM" id="SSF90123">
    <property type="entry name" value="ABC transporter transmembrane region"/>
    <property type="match status" value="1"/>
</dbReference>
<dbReference type="Gene3D" id="1.20.1560.10">
    <property type="entry name" value="ABC transporter type 1, transmembrane domain"/>
    <property type="match status" value="1"/>
</dbReference>
<dbReference type="Proteomes" id="UP001221150">
    <property type="component" value="Unassembled WGS sequence"/>
</dbReference>
<keyword evidence="2 8" id="KW-0812">Transmembrane</keyword>
<keyword evidence="4 11" id="KW-0067">ATP-binding</keyword>